<dbReference type="CDD" id="cd09279">
    <property type="entry name" value="RNase_HI_like"/>
    <property type="match status" value="1"/>
</dbReference>
<dbReference type="EMBL" id="QGNW01000370">
    <property type="protein sequence ID" value="RVW74445.1"/>
    <property type="molecule type" value="Genomic_DNA"/>
</dbReference>
<dbReference type="Gene3D" id="3.30.420.10">
    <property type="entry name" value="Ribonuclease H-like superfamily/Ribonuclease H"/>
    <property type="match status" value="1"/>
</dbReference>
<reference evidence="2 3" key="1">
    <citation type="journal article" date="2018" name="PLoS Genet.">
        <title>Population sequencing reveals clonal diversity and ancestral inbreeding in the grapevine cultivar Chardonnay.</title>
        <authorList>
            <person name="Roach M.J."/>
            <person name="Johnson D.L."/>
            <person name="Bohlmann J."/>
            <person name="van Vuuren H.J."/>
            <person name="Jones S.J."/>
            <person name="Pretorius I.S."/>
            <person name="Schmidt S.A."/>
            <person name="Borneman A.R."/>
        </authorList>
    </citation>
    <scope>NUCLEOTIDE SEQUENCE [LARGE SCALE GENOMIC DNA]</scope>
    <source>
        <strain evidence="3">cv. Chardonnay</strain>
        <tissue evidence="2">Leaf</tissue>
    </source>
</reference>
<dbReference type="AlphaFoldDB" id="A0A438GQF3"/>
<dbReference type="GO" id="GO:0004523">
    <property type="term" value="F:RNA-DNA hybrid ribonuclease activity"/>
    <property type="evidence" value="ECO:0007669"/>
    <property type="project" value="InterPro"/>
</dbReference>
<evidence type="ECO:0000313" key="3">
    <source>
        <dbReference type="Proteomes" id="UP000288805"/>
    </source>
</evidence>
<feature type="domain" description="RNase H type-1" evidence="1">
    <location>
        <begin position="85"/>
        <end position="176"/>
    </location>
</feature>
<name>A0A438GQF3_VITVI</name>
<dbReference type="InterPro" id="IPR012337">
    <property type="entry name" value="RNaseH-like_sf"/>
</dbReference>
<sequence length="191" mass="21657">MPHKPSRSFGAFHSSFHGQAKTFLPHAQRIKHKGVYCFSPKECFSEALPILPSSSSDYTHKPTTSSYLAQTGSIWMIVEMGYRVESGVGLILQSATGELMEQAIRLSFFASDNEAEDDVVLVELDLALVLAVTKLVIRSDSQLIVEHIQQEYEAKDEHMTRYFAMVESHLKKLDEWVIRKVSVRKMGRQTH</sequence>
<proteinExistence type="predicted"/>
<dbReference type="InterPro" id="IPR036397">
    <property type="entry name" value="RNaseH_sf"/>
</dbReference>
<dbReference type="Proteomes" id="UP000288805">
    <property type="component" value="Unassembled WGS sequence"/>
</dbReference>
<dbReference type="SUPFAM" id="SSF53098">
    <property type="entry name" value="Ribonuclease H-like"/>
    <property type="match status" value="1"/>
</dbReference>
<evidence type="ECO:0000259" key="1">
    <source>
        <dbReference type="Pfam" id="PF13456"/>
    </source>
</evidence>
<organism evidence="2 3">
    <name type="scientific">Vitis vinifera</name>
    <name type="common">Grape</name>
    <dbReference type="NCBI Taxonomy" id="29760"/>
    <lineage>
        <taxon>Eukaryota</taxon>
        <taxon>Viridiplantae</taxon>
        <taxon>Streptophyta</taxon>
        <taxon>Embryophyta</taxon>
        <taxon>Tracheophyta</taxon>
        <taxon>Spermatophyta</taxon>
        <taxon>Magnoliopsida</taxon>
        <taxon>eudicotyledons</taxon>
        <taxon>Gunneridae</taxon>
        <taxon>Pentapetalae</taxon>
        <taxon>rosids</taxon>
        <taxon>Vitales</taxon>
        <taxon>Vitaceae</taxon>
        <taxon>Viteae</taxon>
        <taxon>Vitis</taxon>
    </lineage>
</organism>
<dbReference type="PANTHER" id="PTHR48475">
    <property type="entry name" value="RIBONUCLEASE H"/>
    <property type="match status" value="1"/>
</dbReference>
<protein>
    <recommendedName>
        <fullName evidence="1">RNase H type-1 domain-containing protein</fullName>
    </recommendedName>
</protein>
<dbReference type="InterPro" id="IPR002156">
    <property type="entry name" value="RNaseH_domain"/>
</dbReference>
<comment type="caution">
    <text evidence="2">The sequence shown here is derived from an EMBL/GenBank/DDBJ whole genome shotgun (WGS) entry which is preliminary data.</text>
</comment>
<dbReference type="GO" id="GO:0003676">
    <property type="term" value="F:nucleic acid binding"/>
    <property type="evidence" value="ECO:0007669"/>
    <property type="project" value="InterPro"/>
</dbReference>
<evidence type="ECO:0000313" key="2">
    <source>
        <dbReference type="EMBL" id="RVW74445.1"/>
    </source>
</evidence>
<accession>A0A438GQF3</accession>
<gene>
    <name evidence="2" type="ORF">CK203_058174</name>
</gene>
<dbReference type="Pfam" id="PF13456">
    <property type="entry name" value="RVT_3"/>
    <property type="match status" value="1"/>
</dbReference>
<dbReference type="PANTHER" id="PTHR48475:SF2">
    <property type="entry name" value="RIBONUCLEASE H"/>
    <property type="match status" value="1"/>
</dbReference>